<dbReference type="PROSITE" id="PS50932">
    <property type="entry name" value="HTH_LACI_2"/>
    <property type="match status" value="1"/>
</dbReference>
<evidence type="ECO:0000256" key="3">
    <source>
        <dbReference type="ARBA" id="ARBA00023163"/>
    </source>
</evidence>
<name>A0ABQ3LT33_9SPHN</name>
<dbReference type="Gene3D" id="1.10.260.40">
    <property type="entry name" value="lambda repressor-like DNA-binding domains"/>
    <property type="match status" value="1"/>
</dbReference>
<evidence type="ECO:0000256" key="1">
    <source>
        <dbReference type="ARBA" id="ARBA00023015"/>
    </source>
</evidence>
<evidence type="ECO:0000256" key="2">
    <source>
        <dbReference type="ARBA" id="ARBA00023125"/>
    </source>
</evidence>
<keyword evidence="2" id="KW-0238">DNA-binding</keyword>
<protein>
    <submittedName>
        <fullName evidence="5">LacI family transcriptional regulator</fullName>
    </submittedName>
</protein>
<keyword evidence="1" id="KW-0805">Transcription regulation</keyword>
<dbReference type="InterPro" id="IPR010982">
    <property type="entry name" value="Lambda_DNA-bd_dom_sf"/>
</dbReference>
<dbReference type="Pfam" id="PF13377">
    <property type="entry name" value="Peripla_BP_3"/>
    <property type="match status" value="1"/>
</dbReference>
<keyword evidence="6" id="KW-1185">Reference proteome</keyword>
<dbReference type="CDD" id="cd01392">
    <property type="entry name" value="HTH_LacI"/>
    <property type="match status" value="1"/>
</dbReference>
<sequence>MPVTTTVTTLAELAELAGVSVATVSRSLAGNPVIAKATRDRIVGLASEHGFKVNQAARNLRLGRTGAIGVVLPLGHEAEQHLSDPFFMSLLGPLADAIADRGHDLLLSRVIPANDRWLDAIVDAGRVDGVVVVGQSNQIDAIERVAARYRPIVVWGADVPDKTQTTVGTDNVAGGRLAAEHLLAQGRRRLAFFGNIEVPEFAARYVGFQQALAASGSGQATLLPMHLTSEASYAAIEAYLAGHSSPDGIVAASDVIAMSALRALAAHGKRVPQDVSVVGYDDVVIAMHTTPPLTTVRQDVARGAGVLVDLLFRRIEGADVESVTMAPELILRGSA</sequence>
<dbReference type="InterPro" id="IPR028082">
    <property type="entry name" value="Peripla_BP_I"/>
</dbReference>
<feature type="domain" description="HTH lacI-type" evidence="4">
    <location>
        <begin position="8"/>
        <end position="62"/>
    </location>
</feature>
<dbReference type="SUPFAM" id="SSF47413">
    <property type="entry name" value="lambda repressor-like DNA-binding domains"/>
    <property type="match status" value="1"/>
</dbReference>
<accession>A0ABQ3LT33</accession>
<gene>
    <name evidence="5" type="ORF">GCM10008023_27960</name>
</gene>
<dbReference type="PANTHER" id="PTHR30146:SF120">
    <property type="entry name" value="ALANINE RACEMASE"/>
    <property type="match status" value="1"/>
</dbReference>
<dbReference type="InterPro" id="IPR046335">
    <property type="entry name" value="LacI/GalR-like_sensor"/>
</dbReference>
<dbReference type="InterPro" id="IPR000843">
    <property type="entry name" value="HTH_LacI"/>
</dbReference>
<dbReference type="SUPFAM" id="SSF53822">
    <property type="entry name" value="Periplasmic binding protein-like I"/>
    <property type="match status" value="1"/>
</dbReference>
<dbReference type="PANTHER" id="PTHR30146">
    <property type="entry name" value="LACI-RELATED TRANSCRIPTIONAL REPRESSOR"/>
    <property type="match status" value="1"/>
</dbReference>
<evidence type="ECO:0000259" key="4">
    <source>
        <dbReference type="PROSITE" id="PS50932"/>
    </source>
</evidence>
<keyword evidence="3" id="KW-0804">Transcription</keyword>
<organism evidence="5 6">
    <name type="scientific">Sphingomonas glacialis</name>
    <dbReference type="NCBI Taxonomy" id="658225"/>
    <lineage>
        <taxon>Bacteria</taxon>
        <taxon>Pseudomonadati</taxon>
        <taxon>Pseudomonadota</taxon>
        <taxon>Alphaproteobacteria</taxon>
        <taxon>Sphingomonadales</taxon>
        <taxon>Sphingomonadaceae</taxon>
        <taxon>Sphingomonas</taxon>
    </lineage>
</organism>
<proteinExistence type="predicted"/>
<dbReference type="RefSeq" id="WP_133187057.1">
    <property type="nucleotide sequence ID" value="NZ_BNAQ01000004.1"/>
</dbReference>
<dbReference type="EMBL" id="BNAQ01000004">
    <property type="protein sequence ID" value="GHH20261.1"/>
    <property type="molecule type" value="Genomic_DNA"/>
</dbReference>
<evidence type="ECO:0000313" key="5">
    <source>
        <dbReference type="EMBL" id="GHH20261.1"/>
    </source>
</evidence>
<dbReference type="Gene3D" id="3.40.50.2300">
    <property type="match status" value="2"/>
</dbReference>
<dbReference type="Proteomes" id="UP000652430">
    <property type="component" value="Unassembled WGS sequence"/>
</dbReference>
<reference evidence="6" key="1">
    <citation type="journal article" date="2019" name="Int. J. Syst. Evol. Microbiol.">
        <title>The Global Catalogue of Microorganisms (GCM) 10K type strain sequencing project: providing services to taxonomists for standard genome sequencing and annotation.</title>
        <authorList>
            <consortium name="The Broad Institute Genomics Platform"/>
            <consortium name="The Broad Institute Genome Sequencing Center for Infectious Disease"/>
            <person name="Wu L."/>
            <person name="Ma J."/>
        </authorList>
    </citation>
    <scope>NUCLEOTIDE SEQUENCE [LARGE SCALE GENOMIC DNA]</scope>
    <source>
        <strain evidence="6">CGMCC 1.8957</strain>
    </source>
</reference>
<dbReference type="Pfam" id="PF00356">
    <property type="entry name" value="LacI"/>
    <property type="match status" value="1"/>
</dbReference>
<comment type="caution">
    <text evidence="5">The sequence shown here is derived from an EMBL/GenBank/DDBJ whole genome shotgun (WGS) entry which is preliminary data.</text>
</comment>
<dbReference type="SMART" id="SM00354">
    <property type="entry name" value="HTH_LACI"/>
    <property type="match status" value="1"/>
</dbReference>
<evidence type="ECO:0000313" key="6">
    <source>
        <dbReference type="Proteomes" id="UP000652430"/>
    </source>
</evidence>